<sequence>MMQWPEGRNISKFSQRLNLSVSYVLLYDRIYIEYNKNMPMLLALAIKCYMGTHLNYRSSALLYSVQSK</sequence>
<protein>
    <submittedName>
        <fullName evidence="1">Uncharacterized protein</fullName>
    </submittedName>
</protein>
<organism evidence="1">
    <name type="scientific">Arundo donax</name>
    <name type="common">Giant reed</name>
    <name type="synonym">Donax arundinaceus</name>
    <dbReference type="NCBI Taxonomy" id="35708"/>
    <lineage>
        <taxon>Eukaryota</taxon>
        <taxon>Viridiplantae</taxon>
        <taxon>Streptophyta</taxon>
        <taxon>Embryophyta</taxon>
        <taxon>Tracheophyta</taxon>
        <taxon>Spermatophyta</taxon>
        <taxon>Magnoliopsida</taxon>
        <taxon>Liliopsida</taxon>
        <taxon>Poales</taxon>
        <taxon>Poaceae</taxon>
        <taxon>PACMAD clade</taxon>
        <taxon>Arundinoideae</taxon>
        <taxon>Arundineae</taxon>
        <taxon>Arundo</taxon>
    </lineage>
</organism>
<dbReference type="EMBL" id="GBRH01266414">
    <property type="protein sequence ID" value="JAD31481.1"/>
    <property type="molecule type" value="Transcribed_RNA"/>
</dbReference>
<evidence type="ECO:0000313" key="1">
    <source>
        <dbReference type="EMBL" id="JAD31481.1"/>
    </source>
</evidence>
<accession>A0A0A8YY31</accession>
<reference evidence="1" key="1">
    <citation type="submission" date="2014-09" db="EMBL/GenBank/DDBJ databases">
        <authorList>
            <person name="Magalhaes I.L.F."/>
            <person name="Oliveira U."/>
            <person name="Santos F.R."/>
            <person name="Vidigal T.H.D.A."/>
            <person name="Brescovit A.D."/>
            <person name="Santos A.J."/>
        </authorList>
    </citation>
    <scope>NUCLEOTIDE SEQUENCE</scope>
    <source>
        <tissue evidence="1">Shoot tissue taken approximately 20 cm above the soil surface</tissue>
    </source>
</reference>
<dbReference type="AlphaFoldDB" id="A0A0A8YY31"/>
<reference evidence="1" key="2">
    <citation type="journal article" date="2015" name="Data Brief">
        <title>Shoot transcriptome of the giant reed, Arundo donax.</title>
        <authorList>
            <person name="Barrero R.A."/>
            <person name="Guerrero F.D."/>
            <person name="Moolhuijzen P."/>
            <person name="Goolsby J.A."/>
            <person name="Tidwell J."/>
            <person name="Bellgard S.E."/>
            <person name="Bellgard M.I."/>
        </authorList>
    </citation>
    <scope>NUCLEOTIDE SEQUENCE</scope>
    <source>
        <tissue evidence="1">Shoot tissue taken approximately 20 cm above the soil surface</tissue>
    </source>
</reference>
<name>A0A0A8YY31_ARUDO</name>
<proteinExistence type="predicted"/>